<evidence type="ECO:0000256" key="1">
    <source>
        <dbReference type="ARBA" id="ARBA00004479"/>
    </source>
</evidence>
<evidence type="ECO:0000256" key="4">
    <source>
        <dbReference type="ARBA" id="ARBA00023157"/>
    </source>
</evidence>
<dbReference type="InterPro" id="IPR014745">
    <property type="entry name" value="MHC_II_a/b_N"/>
</dbReference>
<dbReference type="SUPFAM" id="SSF54452">
    <property type="entry name" value="MHC antigen-recognition domain"/>
    <property type="match status" value="1"/>
</dbReference>
<keyword evidence="3" id="KW-1133">Transmembrane helix</keyword>
<dbReference type="InterPro" id="IPR000353">
    <property type="entry name" value="MHC_II_b_N"/>
</dbReference>
<organism evidence="8 9">
    <name type="scientific">Scomber scombrus</name>
    <name type="common">Atlantic mackerel</name>
    <name type="synonym">Scomber vernalis</name>
    <dbReference type="NCBI Taxonomy" id="13677"/>
    <lineage>
        <taxon>Eukaryota</taxon>
        <taxon>Metazoa</taxon>
        <taxon>Chordata</taxon>
        <taxon>Craniata</taxon>
        <taxon>Vertebrata</taxon>
        <taxon>Euteleostomi</taxon>
        <taxon>Actinopterygii</taxon>
        <taxon>Neopterygii</taxon>
        <taxon>Teleostei</taxon>
        <taxon>Neoteleostei</taxon>
        <taxon>Acanthomorphata</taxon>
        <taxon>Pelagiaria</taxon>
        <taxon>Scombriformes</taxon>
        <taxon>Scombridae</taxon>
        <taxon>Scomber</taxon>
    </lineage>
</organism>
<dbReference type="AlphaFoldDB" id="A0AAV1Q8Y7"/>
<evidence type="ECO:0000256" key="5">
    <source>
        <dbReference type="ARBA" id="ARBA00023180"/>
    </source>
</evidence>
<feature type="signal peptide" evidence="6">
    <location>
        <begin position="1"/>
        <end position="23"/>
    </location>
</feature>
<keyword evidence="4" id="KW-1015">Disulfide bond</keyword>
<dbReference type="Gene3D" id="2.60.40.10">
    <property type="entry name" value="Immunoglobulins"/>
    <property type="match status" value="1"/>
</dbReference>
<dbReference type="InterPro" id="IPR050160">
    <property type="entry name" value="MHC/Immunoglobulin"/>
</dbReference>
<keyword evidence="9" id="KW-1185">Reference proteome</keyword>
<evidence type="ECO:0000259" key="7">
    <source>
        <dbReference type="PROSITE" id="PS50835"/>
    </source>
</evidence>
<evidence type="ECO:0000256" key="2">
    <source>
        <dbReference type="ARBA" id="ARBA00022692"/>
    </source>
</evidence>
<evidence type="ECO:0000313" key="9">
    <source>
        <dbReference type="Proteomes" id="UP001314229"/>
    </source>
</evidence>
<dbReference type="Pfam" id="PF07654">
    <property type="entry name" value="C1-set"/>
    <property type="match status" value="1"/>
</dbReference>
<dbReference type="InterPro" id="IPR007110">
    <property type="entry name" value="Ig-like_dom"/>
</dbReference>
<evidence type="ECO:0000256" key="3">
    <source>
        <dbReference type="ARBA" id="ARBA00022989"/>
    </source>
</evidence>
<evidence type="ECO:0000313" key="8">
    <source>
        <dbReference type="EMBL" id="CAK6980907.1"/>
    </source>
</evidence>
<dbReference type="Gene3D" id="3.10.320.10">
    <property type="entry name" value="Class II Histocompatibility Antigen, M Beta Chain, Chain B, domain 1"/>
    <property type="match status" value="1"/>
</dbReference>
<dbReference type="PANTHER" id="PTHR19944:SF99">
    <property type="entry name" value="HLA CLASS II HISTOCOMPATIBILITY ANTIGEN, DRB1 BETA CHAIN"/>
    <property type="match status" value="1"/>
</dbReference>
<dbReference type="PANTHER" id="PTHR19944">
    <property type="entry name" value="MHC CLASS II-RELATED"/>
    <property type="match status" value="1"/>
</dbReference>
<dbReference type="InterPro" id="IPR036179">
    <property type="entry name" value="Ig-like_dom_sf"/>
</dbReference>
<name>A0AAV1Q8Y7_SCOSC</name>
<feature type="chain" id="PRO_5043696136" evidence="6">
    <location>
        <begin position="24"/>
        <end position="247"/>
    </location>
</feature>
<dbReference type="EMBL" id="CAWUFR010000751">
    <property type="protein sequence ID" value="CAK6980907.1"/>
    <property type="molecule type" value="Genomic_DNA"/>
</dbReference>
<dbReference type="InterPro" id="IPR013783">
    <property type="entry name" value="Ig-like_fold"/>
</dbReference>
<sequence>MDKQRLNALCLLLLPLLLTEVTADGKYFHILKTCVLIDEGSQLDVHYRIQYQYNGRLQALYNSSTEKVVGFTEYGQIFADEVNKDPHYLKVRRNDLNTYCKIYAAAMYKETRGKAVPPVTRLKSVKSSSSGDSVVLVCSAYNFYPRQIRLSWLRDGVVMPDTPSMVTKEMPGGAWRYQVHSYLEHTLNTARDIRCMVEHVGLQEPQLLHLDQSELQSQVSWPLGGSFLGVGVSVLLCATGYSWWKTH</sequence>
<reference evidence="8 9" key="1">
    <citation type="submission" date="2024-01" db="EMBL/GenBank/DDBJ databases">
        <authorList>
            <person name="Alioto T."/>
            <person name="Alioto T."/>
            <person name="Gomez Garrido J."/>
        </authorList>
    </citation>
    <scope>NUCLEOTIDE SEQUENCE [LARGE SCALE GENOMIC DNA]</scope>
</reference>
<keyword evidence="6" id="KW-0732">Signal</keyword>
<keyword evidence="2" id="KW-0812">Transmembrane</keyword>
<protein>
    <submittedName>
        <fullName evidence="8">Class II histocompatibility antigen, M beta 1 chain-like</fullName>
    </submittedName>
</protein>
<dbReference type="InterPro" id="IPR011162">
    <property type="entry name" value="MHC_I/II-like_Ag-recog"/>
</dbReference>
<dbReference type="Proteomes" id="UP001314229">
    <property type="component" value="Unassembled WGS sequence"/>
</dbReference>
<gene>
    <name evidence="8" type="ORF">FSCOSCO3_A001786</name>
</gene>
<dbReference type="InterPro" id="IPR003597">
    <property type="entry name" value="Ig_C1-set"/>
</dbReference>
<keyword evidence="5" id="KW-0325">Glycoprotein</keyword>
<dbReference type="GO" id="GO:0019882">
    <property type="term" value="P:antigen processing and presentation"/>
    <property type="evidence" value="ECO:0007669"/>
    <property type="project" value="InterPro"/>
</dbReference>
<dbReference type="Pfam" id="PF00969">
    <property type="entry name" value="MHC_II_beta"/>
    <property type="match status" value="1"/>
</dbReference>
<dbReference type="SUPFAM" id="SSF48726">
    <property type="entry name" value="Immunoglobulin"/>
    <property type="match status" value="1"/>
</dbReference>
<comment type="subcellular location">
    <subcellularLocation>
        <location evidence="1">Membrane</location>
        <topology evidence="1">Single-pass type I membrane protein</topology>
    </subcellularLocation>
</comment>
<comment type="caution">
    <text evidence="8">The sequence shown here is derived from an EMBL/GenBank/DDBJ whole genome shotgun (WGS) entry which is preliminary data.</text>
</comment>
<dbReference type="SMART" id="SM00407">
    <property type="entry name" value="IGc1"/>
    <property type="match status" value="1"/>
</dbReference>
<dbReference type="SMART" id="SM00921">
    <property type="entry name" value="MHC_II_beta"/>
    <property type="match status" value="1"/>
</dbReference>
<dbReference type="GO" id="GO:0042613">
    <property type="term" value="C:MHC class II protein complex"/>
    <property type="evidence" value="ECO:0007669"/>
    <property type="project" value="InterPro"/>
</dbReference>
<proteinExistence type="predicted"/>
<dbReference type="PROSITE" id="PS50835">
    <property type="entry name" value="IG_LIKE"/>
    <property type="match status" value="1"/>
</dbReference>
<keyword evidence="3" id="KW-0472">Membrane</keyword>
<feature type="domain" description="Ig-like" evidence="7">
    <location>
        <begin position="117"/>
        <end position="220"/>
    </location>
</feature>
<dbReference type="GO" id="GO:0006955">
    <property type="term" value="P:immune response"/>
    <property type="evidence" value="ECO:0007669"/>
    <property type="project" value="InterPro"/>
</dbReference>
<evidence type="ECO:0000256" key="6">
    <source>
        <dbReference type="SAM" id="SignalP"/>
    </source>
</evidence>
<accession>A0AAV1Q8Y7</accession>